<feature type="transmembrane region" description="Helical" evidence="3">
    <location>
        <begin position="119"/>
        <end position="139"/>
    </location>
</feature>
<organism evidence="4 5">
    <name type="scientific">Barrientosiimonas humi</name>
    <dbReference type="NCBI Taxonomy" id="999931"/>
    <lineage>
        <taxon>Bacteria</taxon>
        <taxon>Bacillati</taxon>
        <taxon>Actinomycetota</taxon>
        <taxon>Actinomycetes</taxon>
        <taxon>Micrococcales</taxon>
        <taxon>Dermacoccaceae</taxon>
        <taxon>Barrientosiimonas</taxon>
    </lineage>
</organism>
<dbReference type="InterPro" id="IPR041916">
    <property type="entry name" value="Anti_sigma_zinc_sf"/>
</dbReference>
<evidence type="ECO:0000256" key="1">
    <source>
        <dbReference type="ARBA" id="ARBA00023015"/>
    </source>
</evidence>
<accession>A0A542X971</accession>
<dbReference type="Proteomes" id="UP000318336">
    <property type="component" value="Unassembled WGS sequence"/>
</dbReference>
<proteinExistence type="predicted"/>
<reference evidence="4 5" key="1">
    <citation type="submission" date="2019-06" db="EMBL/GenBank/DDBJ databases">
        <title>Sequencing the genomes of 1000 actinobacteria strains.</title>
        <authorList>
            <person name="Klenk H.-P."/>
        </authorList>
    </citation>
    <scope>NUCLEOTIDE SEQUENCE [LARGE SCALE GENOMIC DNA]</scope>
    <source>
        <strain evidence="4 5">DSM 24617</strain>
    </source>
</reference>
<keyword evidence="5" id="KW-1185">Reference proteome</keyword>
<keyword evidence="3" id="KW-0472">Membrane</keyword>
<dbReference type="EMBL" id="VFOK01000001">
    <property type="protein sequence ID" value="TQL32360.1"/>
    <property type="molecule type" value="Genomic_DNA"/>
</dbReference>
<comment type="caution">
    <text evidence="4">The sequence shown here is derived from an EMBL/GenBank/DDBJ whole genome shotgun (WGS) entry which is preliminary data.</text>
</comment>
<evidence type="ECO:0000313" key="5">
    <source>
        <dbReference type="Proteomes" id="UP000318336"/>
    </source>
</evidence>
<keyword evidence="2" id="KW-0804">Transcription</keyword>
<keyword evidence="3" id="KW-1133">Transmembrane helix</keyword>
<sequence>MTSAPRMLRRDPSEGRHLGDLVHDYVTDALPGDQAHRADQHLLVCGMCRAAVDQERRLIASLQAFPAPGRHQDLVSGLLGLAQELPAPPPPPARPTGRPCPSIVSTGAPAQYQSARHSLAAALVAVVGCAGAAAVVATVPARTAQPGRAPATPITSVQLRGLPTTGSGVGPVAANRAEEDARAATGGATVRLQTGAVIRVP</sequence>
<gene>
    <name evidence="4" type="ORF">FB554_0484</name>
</gene>
<name>A0A542X971_9MICO</name>
<dbReference type="Gene3D" id="1.10.10.1320">
    <property type="entry name" value="Anti-sigma factor, zinc-finger domain"/>
    <property type="match status" value="1"/>
</dbReference>
<protein>
    <submittedName>
        <fullName evidence="4">Uncharacterized protein</fullName>
    </submittedName>
</protein>
<evidence type="ECO:0000313" key="4">
    <source>
        <dbReference type="EMBL" id="TQL32360.1"/>
    </source>
</evidence>
<keyword evidence="1" id="KW-0805">Transcription regulation</keyword>
<dbReference type="RefSeq" id="WP_142004474.1">
    <property type="nucleotide sequence ID" value="NZ_CAJTBP010000001.1"/>
</dbReference>
<dbReference type="AlphaFoldDB" id="A0A542X971"/>
<evidence type="ECO:0000256" key="3">
    <source>
        <dbReference type="SAM" id="Phobius"/>
    </source>
</evidence>
<keyword evidence="3" id="KW-0812">Transmembrane</keyword>
<evidence type="ECO:0000256" key="2">
    <source>
        <dbReference type="ARBA" id="ARBA00023163"/>
    </source>
</evidence>
<dbReference type="OrthoDB" id="5148815at2"/>